<proteinExistence type="predicted"/>
<gene>
    <name evidence="1" type="ORF">NIES3787_41410</name>
</gene>
<organism evidence="1 2">
    <name type="scientific">Microcystis aeruginosa NIES-3787</name>
    <dbReference type="NCBI Taxonomy" id="2517782"/>
    <lineage>
        <taxon>Bacteria</taxon>
        <taxon>Bacillati</taxon>
        <taxon>Cyanobacteriota</taxon>
        <taxon>Cyanophyceae</taxon>
        <taxon>Oscillatoriophycideae</taxon>
        <taxon>Chroococcales</taxon>
        <taxon>Microcystaceae</taxon>
        <taxon>Microcystis</taxon>
    </lineage>
</organism>
<sequence>MVIRTRGHLGQVGHGHHLAVAPQLFHKAAHGLGHGSAHARVHLVKNQCLRGTQLAGGHGNGQGNAREFPARSHLAHRTRCATCVACHQKGHVFQPALLGAGTGLQIHLELPALHAQALHGLGNGLGQQRCSLGACFGDRPGFCQVGGMGLGFCGTQAVQVCRSVQLGQLGAPGFQQGWQVFGRALVAPCQRHPE</sequence>
<name>A0A6H9GRP6_MICAE</name>
<protein>
    <submittedName>
        <fullName evidence="1">Uncharacterized protein</fullName>
    </submittedName>
</protein>
<dbReference type="EMBL" id="BJCH01000137">
    <property type="protein sequence ID" value="GCL48422.1"/>
    <property type="molecule type" value="Genomic_DNA"/>
</dbReference>
<evidence type="ECO:0000313" key="2">
    <source>
        <dbReference type="Proteomes" id="UP000438874"/>
    </source>
</evidence>
<evidence type="ECO:0000313" key="1">
    <source>
        <dbReference type="EMBL" id="GCL48422.1"/>
    </source>
</evidence>
<reference evidence="1 2" key="1">
    <citation type="submission" date="2019-02" db="EMBL/GenBank/DDBJ databases">
        <title>Draft genome sequence of Arthrospira platensis NIES-3787.</title>
        <authorList>
            <person name="Yamaguchi H."/>
            <person name="Suzuki S."/>
            <person name="Kawachi M."/>
        </authorList>
    </citation>
    <scope>NUCLEOTIDE SEQUENCE [LARGE SCALE GENOMIC DNA]</scope>
    <source>
        <strain evidence="1 2">NIES-3787</strain>
    </source>
</reference>
<comment type="caution">
    <text evidence="1">The sequence shown here is derived from an EMBL/GenBank/DDBJ whole genome shotgun (WGS) entry which is preliminary data.</text>
</comment>
<accession>A0A6H9GRP6</accession>
<dbReference type="AlphaFoldDB" id="A0A6H9GRP6"/>
<dbReference type="Proteomes" id="UP000438874">
    <property type="component" value="Unassembled WGS sequence"/>
</dbReference>